<evidence type="ECO:0000256" key="2">
    <source>
        <dbReference type="ARBA" id="ARBA00022741"/>
    </source>
</evidence>
<keyword evidence="1" id="KW-0808">Transferase</keyword>
<proteinExistence type="predicted"/>
<dbReference type="InterPro" id="IPR009194">
    <property type="entry name" value="AdoTrfase_EutT"/>
</dbReference>
<dbReference type="Pfam" id="PF01923">
    <property type="entry name" value="Cob_adeno_trans"/>
    <property type="match status" value="1"/>
</dbReference>
<gene>
    <name evidence="5" type="ORF">HMPREF0202_01040</name>
</gene>
<keyword evidence="3" id="KW-0067">ATP-binding</keyword>
<dbReference type="EMBL" id="AXZF01000038">
    <property type="protein sequence ID" value="ERT69073.1"/>
    <property type="molecule type" value="Genomic_DNA"/>
</dbReference>
<dbReference type="Proteomes" id="UP000017081">
    <property type="component" value="Unassembled WGS sequence"/>
</dbReference>
<protein>
    <recommendedName>
        <fullName evidence="4">Cobalamin adenosyltransferase-like domain-containing protein</fullName>
    </recommendedName>
</protein>
<name>U7VE36_9FUSO</name>
<dbReference type="RefSeq" id="WP_023050580.1">
    <property type="nucleotide sequence ID" value="NZ_CP173062.2"/>
</dbReference>
<dbReference type="PIRSF" id="PIRSF012294">
    <property type="entry name" value="ATR_EutT"/>
    <property type="match status" value="1"/>
</dbReference>
<evidence type="ECO:0000259" key="4">
    <source>
        <dbReference type="Pfam" id="PF01923"/>
    </source>
</evidence>
<dbReference type="SUPFAM" id="SSF89028">
    <property type="entry name" value="Cobalamin adenosyltransferase-like"/>
    <property type="match status" value="1"/>
</dbReference>
<keyword evidence="6" id="KW-1185">Reference proteome</keyword>
<dbReference type="GO" id="GO:0008817">
    <property type="term" value="F:corrinoid adenosyltransferase activity"/>
    <property type="evidence" value="ECO:0007669"/>
    <property type="project" value="InterPro"/>
</dbReference>
<dbReference type="GO" id="GO:0005524">
    <property type="term" value="F:ATP binding"/>
    <property type="evidence" value="ECO:0007669"/>
    <property type="project" value="UniProtKB-KW"/>
</dbReference>
<dbReference type="Gene3D" id="1.20.1200.10">
    <property type="entry name" value="Cobalamin adenosyltransferase-like"/>
    <property type="match status" value="1"/>
</dbReference>
<dbReference type="InterPro" id="IPR036451">
    <property type="entry name" value="CblAdoTrfase-like_sf"/>
</dbReference>
<dbReference type="eggNOG" id="COG4812">
    <property type="taxonomic scope" value="Bacteria"/>
</dbReference>
<organism evidence="5 6">
    <name type="scientific">Cetobacterium somerae ATCC BAA-474</name>
    <dbReference type="NCBI Taxonomy" id="1319815"/>
    <lineage>
        <taxon>Bacteria</taxon>
        <taxon>Fusobacteriati</taxon>
        <taxon>Fusobacteriota</taxon>
        <taxon>Fusobacteriia</taxon>
        <taxon>Fusobacteriales</taxon>
        <taxon>Fusobacteriaceae</taxon>
        <taxon>Cetobacterium</taxon>
    </lineage>
</organism>
<dbReference type="GO" id="GO:0009236">
    <property type="term" value="P:cobalamin biosynthetic process"/>
    <property type="evidence" value="ECO:0007669"/>
    <property type="project" value="InterPro"/>
</dbReference>
<evidence type="ECO:0000256" key="3">
    <source>
        <dbReference type="ARBA" id="ARBA00022840"/>
    </source>
</evidence>
<comment type="caution">
    <text evidence="5">The sequence shown here is derived from an EMBL/GenBank/DDBJ whole genome shotgun (WGS) entry which is preliminary data.</text>
</comment>
<keyword evidence="2" id="KW-0547">Nucleotide-binding</keyword>
<dbReference type="InterPro" id="IPR016030">
    <property type="entry name" value="CblAdoTrfase-like"/>
</dbReference>
<dbReference type="STRING" id="1319815.HMPREF0202_01040"/>
<feature type="domain" description="Cobalamin adenosyltransferase-like" evidence="4">
    <location>
        <begin position="85"/>
        <end position="241"/>
    </location>
</feature>
<reference evidence="5 6" key="1">
    <citation type="submission" date="2013-08" db="EMBL/GenBank/DDBJ databases">
        <authorList>
            <person name="Weinstock G."/>
            <person name="Sodergren E."/>
            <person name="Wylie T."/>
            <person name="Fulton L."/>
            <person name="Fulton R."/>
            <person name="Fronick C."/>
            <person name="O'Laughlin M."/>
            <person name="Godfrey J."/>
            <person name="Miner T."/>
            <person name="Herter B."/>
            <person name="Appelbaum E."/>
            <person name="Cordes M."/>
            <person name="Lek S."/>
            <person name="Wollam A."/>
            <person name="Pepin K.H."/>
            <person name="Palsikar V.B."/>
            <person name="Mitreva M."/>
            <person name="Wilson R.K."/>
        </authorList>
    </citation>
    <scope>NUCLEOTIDE SEQUENCE [LARGE SCALE GENOMIC DNA]</scope>
    <source>
        <strain evidence="5 6">ATCC BAA-474</strain>
    </source>
</reference>
<evidence type="ECO:0000313" key="5">
    <source>
        <dbReference type="EMBL" id="ERT69073.1"/>
    </source>
</evidence>
<sequence length="252" mass="29391">MVLTEEKLRSLYKKDENMKEISLEKGTILTPSARQFLIDKDIKVVDKIVGKTEEAREFKEIRNEESKPKYKGILGELYVEKPEYMTQIYGNVLVKKDDKRIIFRGVIDSFQSRWLVLMKDLEEIKNVKLQKDLESIEKFIKNILVSEVIGEALVDIKVLEKSLDEIRDISHNPKKYFNREHLFGICSKDSYPVIKLNEMRALSRELEIKGVEAFVKENGTIERRDILLALNRLSSAIYIMMLRGVTGEYGNR</sequence>
<dbReference type="AlphaFoldDB" id="U7VE36"/>
<accession>U7VE36</accession>
<evidence type="ECO:0000256" key="1">
    <source>
        <dbReference type="ARBA" id="ARBA00022679"/>
    </source>
</evidence>
<evidence type="ECO:0000313" key="6">
    <source>
        <dbReference type="Proteomes" id="UP000017081"/>
    </source>
</evidence>
<dbReference type="GO" id="GO:0006580">
    <property type="term" value="P:ethanolamine metabolic process"/>
    <property type="evidence" value="ECO:0007669"/>
    <property type="project" value="InterPro"/>
</dbReference>
<dbReference type="HOGENOM" id="CLU_093470_1_0_0"/>